<dbReference type="AlphaFoldDB" id="A0A1I6W492"/>
<evidence type="ECO:0000256" key="5">
    <source>
        <dbReference type="ARBA" id="ARBA00022989"/>
    </source>
</evidence>
<dbReference type="PANTHER" id="PTHR10283">
    <property type="entry name" value="SOLUTE CARRIER FAMILY 13 MEMBER"/>
    <property type="match status" value="1"/>
</dbReference>
<dbReference type="NCBIfam" id="TIGR00785">
    <property type="entry name" value="dass"/>
    <property type="match status" value="1"/>
</dbReference>
<feature type="transmembrane region" description="Helical" evidence="8">
    <location>
        <begin position="366"/>
        <end position="391"/>
    </location>
</feature>
<organism evidence="9 10">
    <name type="scientific">Streptomyces harbinensis</name>
    <dbReference type="NCBI Taxonomy" id="1176198"/>
    <lineage>
        <taxon>Bacteria</taxon>
        <taxon>Bacillati</taxon>
        <taxon>Actinomycetota</taxon>
        <taxon>Actinomycetes</taxon>
        <taxon>Kitasatosporales</taxon>
        <taxon>Streptomycetaceae</taxon>
        <taxon>Streptomyces</taxon>
    </lineage>
</organism>
<keyword evidence="4 8" id="KW-0812">Transmembrane</keyword>
<evidence type="ECO:0000256" key="7">
    <source>
        <dbReference type="ARBA" id="ARBA00031174"/>
    </source>
</evidence>
<feature type="transmembrane region" description="Helical" evidence="8">
    <location>
        <begin position="138"/>
        <end position="156"/>
    </location>
</feature>
<feature type="transmembrane region" description="Helical" evidence="8">
    <location>
        <begin position="240"/>
        <end position="259"/>
    </location>
</feature>
<dbReference type="GO" id="GO:1905039">
    <property type="term" value="P:carboxylic acid transmembrane transport"/>
    <property type="evidence" value="ECO:0007669"/>
    <property type="project" value="UniProtKB-ARBA"/>
</dbReference>
<comment type="subcellular location">
    <subcellularLocation>
        <location evidence="1">Membrane</location>
        <topology evidence="1">Multi-pass membrane protein</topology>
    </subcellularLocation>
</comment>
<keyword evidence="6 8" id="KW-0472">Membrane</keyword>
<feature type="transmembrane region" description="Helical" evidence="8">
    <location>
        <begin position="328"/>
        <end position="346"/>
    </location>
</feature>
<keyword evidence="5 8" id="KW-1133">Transmembrane helix</keyword>
<feature type="transmembrane region" description="Helical" evidence="8">
    <location>
        <begin position="25"/>
        <end position="42"/>
    </location>
</feature>
<dbReference type="PANTHER" id="PTHR10283:SF82">
    <property type="entry name" value="SOLUTE CARRIER FAMILY 13 MEMBER 2"/>
    <property type="match status" value="1"/>
</dbReference>
<evidence type="ECO:0000256" key="1">
    <source>
        <dbReference type="ARBA" id="ARBA00004141"/>
    </source>
</evidence>
<feature type="transmembrane region" description="Helical" evidence="8">
    <location>
        <begin position="430"/>
        <end position="454"/>
    </location>
</feature>
<evidence type="ECO:0000313" key="9">
    <source>
        <dbReference type="EMBL" id="SFT20798.1"/>
    </source>
</evidence>
<feature type="transmembrane region" description="Helical" evidence="8">
    <location>
        <begin position="162"/>
        <end position="180"/>
    </location>
</feature>
<proteinExistence type="inferred from homology"/>
<dbReference type="GO" id="GO:0005886">
    <property type="term" value="C:plasma membrane"/>
    <property type="evidence" value="ECO:0007669"/>
    <property type="project" value="TreeGrafter"/>
</dbReference>
<sequence length="514" mass="54453">MSASSEVRAPAGEQDGSTGTPRRVWIGRFLGPLLALLTYALLSGDSSLSTPARTTAAVVVLVAVWWMTEALPLPATSLIPIVAFPLLGILEIGEATAPFAHPTVFLYMGGFIIALAMQKWNLHKRIALLTMRAIGTRPSRLILGIMVATAFISMWVNNTATALMMLPIGTSVLAMVMAQNDDGDEQAATDRANFATALMLSIAYSASIGGLATLVGSLPNLIMKGFVEQTYGVTIGFVDWMKLGVPVTVLFLGFTWFYLTRIAFRVNLSNVAGGQDAVREELAKLGPMSRGEWSVLVVFVSTAFLWLFRDQLTGWTALTDLLPFVARLTDEGIAITAAVALFLIPVRPRQGEQAMDWRTAQEGIPWGVLLLFGGGLSLALAVQTTGLSAYIGDRMSGLGVLPTVLLVAAVCGTILLVTELVSNTATASTFLPVLGGVAVSLGIDPLLLLVPAALACTCSFMLPVGTPPNAIVFGSGYITLPQMVKAGVWLNIFGVLMITALIMVIGPWALGIQL</sequence>
<dbReference type="RefSeq" id="WP_037756088.1">
    <property type="nucleotide sequence ID" value="NZ_JBHUTK010000012.1"/>
</dbReference>
<feature type="transmembrane region" description="Helical" evidence="8">
    <location>
        <begin position="291"/>
        <end position="308"/>
    </location>
</feature>
<protein>
    <recommendedName>
        <fullName evidence="3">Sodium-dependent dicarboxylate transporter SdcS</fullName>
    </recommendedName>
    <alternativeName>
        <fullName evidence="7">Na(+)/dicarboxylate symporter</fullName>
    </alternativeName>
</protein>
<comment type="similarity">
    <text evidence="2">Belongs to the SLC13A/DASS transporter (TC 2.A.47) family. NADC subfamily.</text>
</comment>
<evidence type="ECO:0000313" key="10">
    <source>
        <dbReference type="Proteomes" id="UP000198873"/>
    </source>
</evidence>
<dbReference type="STRING" id="1176198.SAMN05444716_112105"/>
<feature type="transmembrane region" description="Helical" evidence="8">
    <location>
        <begin position="192"/>
        <end position="215"/>
    </location>
</feature>
<accession>A0A1I6W492</accession>
<feature type="transmembrane region" description="Helical" evidence="8">
    <location>
        <begin position="397"/>
        <end position="418"/>
    </location>
</feature>
<dbReference type="EMBL" id="FPAB01000012">
    <property type="protein sequence ID" value="SFT20798.1"/>
    <property type="molecule type" value="Genomic_DNA"/>
</dbReference>
<feature type="transmembrane region" description="Helical" evidence="8">
    <location>
        <begin position="460"/>
        <end position="480"/>
    </location>
</feature>
<evidence type="ECO:0000256" key="4">
    <source>
        <dbReference type="ARBA" id="ARBA00022692"/>
    </source>
</evidence>
<gene>
    <name evidence="9" type="ORF">SAMN05444716_112105</name>
</gene>
<dbReference type="CDD" id="cd01115">
    <property type="entry name" value="SLC13_permease"/>
    <property type="match status" value="1"/>
</dbReference>
<evidence type="ECO:0000256" key="6">
    <source>
        <dbReference type="ARBA" id="ARBA00023136"/>
    </source>
</evidence>
<dbReference type="Proteomes" id="UP000198873">
    <property type="component" value="Unassembled WGS sequence"/>
</dbReference>
<feature type="transmembrane region" description="Helical" evidence="8">
    <location>
        <begin position="99"/>
        <end position="117"/>
    </location>
</feature>
<evidence type="ECO:0000256" key="8">
    <source>
        <dbReference type="SAM" id="Phobius"/>
    </source>
</evidence>
<feature type="transmembrane region" description="Helical" evidence="8">
    <location>
        <begin position="54"/>
        <end position="87"/>
    </location>
</feature>
<name>A0A1I6W492_9ACTN</name>
<reference evidence="10" key="1">
    <citation type="submission" date="2016-10" db="EMBL/GenBank/DDBJ databases">
        <authorList>
            <person name="Varghese N."/>
            <person name="Submissions S."/>
        </authorList>
    </citation>
    <scope>NUCLEOTIDE SEQUENCE [LARGE SCALE GENOMIC DNA]</scope>
    <source>
        <strain evidence="10">CGMCC 4.7047</strain>
    </source>
</reference>
<dbReference type="Pfam" id="PF00939">
    <property type="entry name" value="Na_sulph_symp"/>
    <property type="match status" value="1"/>
</dbReference>
<keyword evidence="10" id="KW-1185">Reference proteome</keyword>
<evidence type="ECO:0000256" key="2">
    <source>
        <dbReference type="ARBA" id="ARBA00006772"/>
    </source>
</evidence>
<dbReference type="InterPro" id="IPR001898">
    <property type="entry name" value="SLC13A/DASS"/>
</dbReference>
<evidence type="ECO:0000256" key="3">
    <source>
        <dbReference type="ARBA" id="ARBA00020150"/>
    </source>
</evidence>
<feature type="transmembrane region" description="Helical" evidence="8">
    <location>
        <begin position="487"/>
        <end position="510"/>
    </location>
</feature>
<dbReference type="GO" id="GO:0008514">
    <property type="term" value="F:organic anion transmembrane transporter activity"/>
    <property type="evidence" value="ECO:0007669"/>
    <property type="project" value="UniProtKB-ARBA"/>
</dbReference>